<accession>A0A4Q7VHU6</accession>
<proteinExistence type="predicted"/>
<dbReference type="Proteomes" id="UP000293562">
    <property type="component" value="Unassembled WGS sequence"/>
</dbReference>
<dbReference type="OrthoDB" id="1120832at2"/>
<name>A0A4Q7VHU6_9BACT</name>
<organism evidence="1 2">
    <name type="scientific">Ancylomarina subtilis</name>
    <dbReference type="NCBI Taxonomy" id="1639035"/>
    <lineage>
        <taxon>Bacteria</taxon>
        <taxon>Pseudomonadati</taxon>
        <taxon>Bacteroidota</taxon>
        <taxon>Bacteroidia</taxon>
        <taxon>Marinilabiliales</taxon>
        <taxon>Marinifilaceae</taxon>
        <taxon>Ancylomarina</taxon>
    </lineage>
</organism>
<dbReference type="AlphaFoldDB" id="A0A4Q7VHU6"/>
<gene>
    <name evidence="1" type="ORF">EV201_0310</name>
</gene>
<evidence type="ECO:0000313" key="1">
    <source>
        <dbReference type="EMBL" id="RZT95686.1"/>
    </source>
</evidence>
<dbReference type="EMBL" id="SHKN01000001">
    <property type="protein sequence ID" value="RZT95686.1"/>
    <property type="molecule type" value="Genomic_DNA"/>
</dbReference>
<dbReference type="RefSeq" id="WP_130305628.1">
    <property type="nucleotide sequence ID" value="NZ_SHKN01000001.1"/>
</dbReference>
<protein>
    <submittedName>
        <fullName evidence="1">Uncharacterized protein</fullName>
    </submittedName>
</protein>
<sequence>MEQENISRLEILENILEFYRVQPGMNKDGKIEKVESYLLLMHSIYSDSKNELEELDISDVDFLENTFDCFNGYLNALGEEINKIFEEDVFKLMPIPIYGFSIILPIHCIEMIKNWNKSEQDYWQIGDELSRLDEWVESDLFFENFLALIEKLMLRINAKLVIAIEDLI</sequence>
<comment type="caution">
    <text evidence="1">The sequence shown here is derived from an EMBL/GenBank/DDBJ whole genome shotgun (WGS) entry which is preliminary data.</text>
</comment>
<evidence type="ECO:0000313" key="2">
    <source>
        <dbReference type="Proteomes" id="UP000293562"/>
    </source>
</evidence>
<keyword evidence="2" id="KW-1185">Reference proteome</keyword>
<reference evidence="1 2" key="1">
    <citation type="submission" date="2019-02" db="EMBL/GenBank/DDBJ databases">
        <title>Genomic Encyclopedia of Type Strains, Phase IV (KMG-IV): sequencing the most valuable type-strain genomes for metagenomic binning, comparative biology and taxonomic classification.</title>
        <authorList>
            <person name="Goeker M."/>
        </authorList>
    </citation>
    <scope>NUCLEOTIDE SEQUENCE [LARGE SCALE GENOMIC DNA]</scope>
    <source>
        <strain evidence="1 2">DSM 28825</strain>
    </source>
</reference>